<keyword evidence="4" id="KW-0614">Plasmid</keyword>
<dbReference type="Pfam" id="PF02195">
    <property type="entry name" value="ParB_N"/>
    <property type="match status" value="1"/>
</dbReference>
<comment type="caution">
    <text evidence="4">The sequence shown here is derived from an EMBL/GenBank/DDBJ whole genome shotgun (WGS) entry which is preliminary data.</text>
</comment>
<dbReference type="InterPro" id="IPR036086">
    <property type="entry name" value="ParB/Sulfiredoxin_sf"/>
</dbReference>
<dbReference type="InterPro" id="IPR017819">
    <property type="entry name" value="Plasmid_partition_RepB"/>
</dbReference>
<feature type="region of interest" description="Disordered" evidence="2">
    <location>
        <begin position="1"/>
        <end position="45"/>
    </location>
</feature>
<dbReference type="NCBIfam" id="TIGR03454">
    <property type="entry name" value="partition_RepB"/>
    <property type="match status" value="1"/>
</dbReference>
<geneLocation type="plasmid" evidence="5">
    <name>pladfl_1</name>
</geneLocation>
<accession>A0A5E8H7R5</accession>
<dbReference type="SUPFAM" id="SSF109709">
    <property type="entry name" value="KorB DNA-binding domain-like"/>
    <property type="match status" value="1"/>
</dbReference>
<dbReference type="CDD" id="cd16405">
    <property type="entry name" value="RepB_like_N"/>
    <property type="match status" value="1"/>
</dbReference>
<dbReference type="GO" id="GO:0007059">
    <property type="term" value="P:chromosome segregation"/>
    <property type="evidence" value="ECO:0007669"/>
    <property type="project" value="TreeGrafter"/>
</dbReference>
<dbReference type="Pfam" id="PF07506">
    <property type="entry name" value="RepB"/>
    <property type="match status" value="1"/>
</dbReference>
<feature type="compositionally biased region" description="Basic and acidic residues" evidence="2">
    <location>
        <begin position="25"/>
        <end position="36"/>
    </location>
</feature>
<dbReference type="RefSeq" id="WP_008188252.1">
    <property type="nucleotide sequence ID" value="NZ_CM011003.1"/>
</dbReference>
<dbReference type="InterPro" id="IPR050336">
    <property type="entry name" value="Chromosome_partition/occlusion"/>
</dbReference>
<feature type="compositionally biased region" description="Basic residues" evidence="2">
    <location>
        <begin position="1"/>
        <end position="10"/>
    </location>
</feature>
<dbReference type="GO" id="GO:0003677">
    <property type="term" value="F:DNA binding"/>
    <property type="evidence" value="ECO:0007669"/>
    <property type="project" value="InterPro"/>
</dbReference>
<dbReference type="InterPro" id="IPR037972">
    <property type="entry name" value="RepB_N"/>
</dbReference>
<protein>
    <submittedName>
        <fullName evidence="4">Plasmid partitioning protein RepB</fullName>
    </submittedName>
</protein>
<evidence type="ECO:0000256" key="1">
    <source>
        <dbReference type="ARBA" id="ARBA00006295"/>
    </source>
</evidence>
<name>A0A5E8H7R5_ROSAD</name>
<sequence>MNKASNRAKRLAGMFGAVDPNELAKQAEVEKSDKTTSRPMTTAPTKALQASFASIEEENLRLKAELEKSQTVELDPVTVRASIIQDRLEWTDDDPDFQSLVTSIKEEGQRLPILVRPHPAENGQYQLAYGARRNRACMVLGQKVKAYVQELSDEELVIAQGLENNERKNLSFIEQAVYAVALLEAGFTRKLVAKSVGVASDTTISKMSAIVALVPADIFRLIGPAPKIGRNRWEAFASLADRGAKKSSILEAVRALPESAVWKGADSNKRFELAYRTAEKADKFRTTKSRAEKSRLENEGRSFGTMEQSSNAVKIFLDAKKEPAFAQFVADKMTALIEEFKKGEGKQASK</sequence>
<evidence type="ECO:0000256" key="2">
    <source>
        <dbReference type="SAM" id="MobiDB-lite"/>
    </source>
</evidence>
<evidence type="ECO:0000259" key="3">
    <source>
        <dbReference type="SMART" id="SM00470"/>
    </source>
</evidence>
<evidence type="ECO:0000313" key="5">
    <source>
        <dbReference type="Proteomes" id="UP000004703"/>
    </source>
</evidence>
<gene>
    <name evidence="4" type="ORF">SADFL11_26</name>
</gene>
<dbReference type="GO" id="GO:0005694">
    <property type="term" value="C:chromosome"/>
    <property type="evidence" value="ECO:0007669"/>
    <property type="project" value="TreeGrafter"/>
</dbReference>
<dbReference type="SMART" id="SM00470">
    <property type="entry name" value="ParB"/>
    <property type="match status" value="1"/>
</dbReference>
<organism evidence="4 5">
    <name type="scientific">Roseibium alexandrii (strain DSM 17067 / NCIMB 14079 / DFL-11)</name>
    <name type="common">Labrenzia alexandrii</name>
    <dbReference type="NCBI Taxonomy" id="244592"/>
    <lineage>
        <taxon>Bacteria</taxon>
        <taxon>Pseudomonadati</taxon>
        <taxon>Pseudomonadota</taxon>
        <taxon>Alphaproteobacteria</taxon>
        <taxon>Hyphomicrobiales</taxon>
        <taxon>Stappiaceae</taxon>
        <taxon>Roseibium</taxon>
    </lineage>
</organism>
<dbReference type="EMBL" id="ACCU02000005">
    <property type="protein sequence ID" value="EEE48132.1"/>
    <property type="molecule type" value="Genomic_DNA"/>
</dbReference>
<dbReference type="Gene3D" id="1.10.10.2830">
    <property type="match status" value="1"/>
</dbReference>
<evidence type="ECO:0000313" key="4">
    <source>
        <dbReference type="EMBL" id="EEE48132.1"/>
    </source>
</evidence>
<dbReference type="Gene3D" id="3.90.1530.30">
    <property type="match status" value="1"/>
</dbReference>
<dbReference type="InterPro" id="IPR004437">
    <property type="entry name" value="ParB/RepB/Spo0J"/>
</dbReference>
<dbReference type="PANTHER" id="PTHR33375:SF1">
    <property type="entry name" value="CHROMOSOME-PARTITIONING PROTEIN PARB-RELATED"/>
    <property type="match status" value="1"/>
</dbReference>
<dbReference type="AlphaFoldDB" id="A0A5E8H7R5"/>
<reference evidence="4 5" key="1">
    <citation type="submission" date="2008-01" db="EMBL/GenBank/DDBJ databases">
        <authorList>
            <person name="Wagner-Dobler I."/>
            <person name="Ferriera S."/>
            <person name="Johnson J."/>
            <person name="Kravitz S."/>
            <person name="Beeson K."/>
            <person name="Sutton G."/>
            <person name="Rogers Y.-H."/>
            <person name="Friedman R."/>
            <person name="Frazier M."/>
            <person name="Venter J.C."/>
        </authorList>
    </citation>
    <scope>NUCLEOTIDE SEQUENCE [LARGE SCALE GENOMIC DNA]</scope>
    <source>
        <strain evidence="5">DSM 17067 / NCIMB 14079 / DFL-11</strain>
        <plasmid evidence="5">pladfl_1</plasmid>
    </source>
</reference>
<feature type="domain" description="ParB-like N-terminal" evidence="3">
    <location>
        <begin position="72"/>
        <end position="165"/>
    </location>
</feature>
<dbReference type="Proteomes" id="UP000004703">
    <property type="component" value="Plasmid pLADFL_1"/>
</dbReference>
<dbReference type="InterPro" id="IPR003115">
    <property type="entry name" value="ParB_N"/>
</dbReference>
<comment type="similarity">
    <text evidence="1">Belongs to the ParB family.</text>
</comment>
<dbReference type="PANTHER" id="PTHR33375">
    <property type="entry name" value="CHROMOSOME-PARTITIONING PROTEIN PARB-RELATED"/>
    <property type="match status" value="1"/>
</dbReference>
<dbReference type="SUPFAM" id="SSF110849">
    <property type="entry name" value="ParB/Sulfiredoxin"/>
    <property type="match status" value="1"/>
</dbReference>
<dbReference type="NCBIfam" id="TIGR00180">
    <property type="entry name" value="parB_part"/>
    <property type="match status" value="1"/>
</dbReference>
<proteinExistence type="inferred from homology"/>
<dbReference type="InterPro" id="IPR011111">
    <property type="entry name" value="Plasmid_RepB"/>
</dbReference>
<reference evidence="4 5" key="2">
    <citation type="submission" date="2013-04" db="EMBL/GenBank/DDBJ databases">
        <authorList>
            <person name="Fiebig A."/>
            <person name="Pradella S."/>
            <person name="Wagner-Doebler I."/>
        </authorList>
    </citation>
    <scope>NUCLEOTIDE SEQUENCE [LARGE SCALE GENOMIC DNA]</scope>
    <source>
        <strain evidence="5">DSM 17067 / NCIMB 14079 / DFL-11</strain>
        <plasmid evidence="5">pladfl_1</plasmid>
    </source>
</reference>